<dbReference type="Pfam" id="PF01479">
    <property type="entry name" value="S4"/>
    <property type="match status" value="1"/>
</dbReference>
<reference evidence="7" key="2">
    <citation type="submission" date="2021-04" db="EMBL/GenBank/DDBJ databases">
        <authorList>
            <person name="Gilroy R."/>
        </authorList>
    </citation>
    <scope>NUCLEOTIDE SEQUENCE</scope>
    <source>
        <strain evidence="7">B5-657</strain>
    </source>
</reference>
<evidence type="ECO:0000313" key="8">
    <source>
        <dbReference type="Proteomes" id="UP000824229"/>
    </source>
</evidence>
<dbReference type="PROSITE" id="PS50889">
    <property type="entry name" value="S4"/>
    <property type="match status" value="1"/>
</dbReference>
<dbReference type="InterPro" id="IPR002942">
    <property type="entry name" value="S4_RNA-bd"/>
</dbReference>
<dbReference type="CDD" id="cd00165">
    <property type="entry name" value="S4"/>
    <property type="match status" value="1"/>
</dbReference>
<comment type="similarity">
    <text evidence="1 5">Belongs to the pseudouridine synthase RsuA family.</text>
</comment>
<name>A0A9E2K9L6_9FIRM</name>
<sequence>MRLDKILTHSGCGSRKEVQKMIKGKKVTVDGQIISKPESNIDPTQSEICINGKPIDYQEFYYYILNKPGGYISATEDPTEQTVMDLLSIEDRNKELFPVGRLDKDTEGLLILTNDGKMAHDLLSPKKHVNKTYYAKVKGKMVEEDIHIFAHGMTLENGTTYQPGQLEIISSGEFSEIYVTIKEGKFHQVKRMVQYVGKEVVYLKRIQMGQLKLPNDLALGTYRKLTEEEISYLYQ</sequence>
<feature type="domain" description="RNA-binding S4" evidence="6">
    <location>
        <begin position="1"/>
        <end position="59"/>
    </location>
</feature>
<dbReference type="InterPro" id="IPR036986">
    <property type="entry name" value="S4_RNA-bd_sf"/>
</dbReference>
<dbReference type="SUPFAM" id="SSF55120">
    <property type="entry name" value="Pseudouridine synthase"/>
    <property type="match status" value="1"/>
</dbReference>
<dbReference type="EMBL" id="JAHLFQ010000003">
    <property type="protein sequence ID" value="MBU3803152.1"/>
    <property type="molecule type" value="Genomic_DNA"/>
</dbReference>
<dbReference type="InterPro" id="IPR020103">
    <property type="entry name" value="PsdUridine_synth_cat_dom_sf"/>
</dbReference>
<dbReference type="NCBIfam" id="TIGR00093">
    <property type="entry name" value="pseudouridine synthase"/>
    <property type="match status" value="1"/>
</dbReference>
<comment type="caution">
    <text evidence="7">The sequence shown here is derived from an EMBL/GenBank/DDBJ whole genome shotgun (WGS) entry which is preliminary data.</text>
</comment>
<dbReference type="Proteomes" id="UP000824229">
    <property type="component" value="Unassembled WGS sequence"/>
</dbReference>
<gene>
    <name evidence="7" type="ORF">H9872_00110</name>
</gene>
<dbReference type="InterPro" id="IPR050343">
    <property type="entry name" value="RsuA_PseudoU_synthase"/>
</dbReference>
<proteinExistence type="inferred from homology"/>
<evidence type="ECO:0000256" key="2">
    <source>
        <dbReference type="ARBA" id="ARBA00022884"/>
    </source>
</evidence>
<dbReference type="InterPro" id="IPR042092">
    <property type="entry name" value="PsdUridine_s_RsuA/RluB/E/F_cat"/>
</dbReference>
<dbReference type="SUPFAM" id="SSF55174">
    <property type="entry name" value="Alpha-L RNA-binding motif"/>
    <property type="match status" value="1"/>
</dbReference>
<dbReference type="Pfam" id="PF00849">
    <property type="entry name" value="PseudoU_synth_2"/>
    <property type="match status" value="1"/>
</dbReference>
<dbReference type="Gene3D" id="3.30.70.1560">
    <property type="entry name" value="Alpha-L RNA-binding motif"/>
    <property type="match status" value="1"/>
</dbReference>
<dbReference type="EC" id="5.4.99.-" evidence="5"/>
<keyword evidence="3 5" id="KW-0413">Isomerase</keyword>
<dbReference type="AlphaFoldDB" id="A0A9E2K9L6"/>
<dbReference type="InterPro" id="IPR000748">
    <property type="entry name" value="PsdUridine_synth_RsuA/RluB/E/F"/>
</dbReference>
<protein>
    <recommendedName>
        <fullName evidence="5">Pseudouridine synthase</fullName>
        <ecNumber evidence="5">5.4.99.-</ecNumber>
    </recommendedName>
</protein>
<dbReference type="Gene3D" id="3.30.70.580">
    <property type="entry name" value="Pseudouridine synthase I, catalytic domain, N-terminal subdomain"/>
    <property type="match status" value="1"/>
</dbReference>
<evidence type="ECO:0000313" key="7">
    <source>
        <dbReference type="EMBL" id="MBU3803152.1"/>
    </source>
</evidence>
<dbReference type="FunFam" id="3.30.70.1560:FF:000001">
    <property type="entry name" value="Pseudouridine synthase"/>
    <property type="match status" value="1"/>
</dbReference>
<dbReference type="GO" id="GO:0120159">
    <property type="term" value="F:rRNA pseudouridine synthase activity"/>
    <property type="evidence" value="ECO:0007669"/>
    <property type="project" value="UniProtKB-ARBA"/>
</dbReference>
<evidence type="ECO:0000259" key="6">
    <source>
        <dbReference type="SMART" id="SM00363"/>
    </source>
</evidence>
<dbReference type="PROSITE" id="PS01149">
    <property type="entry name" value="PSI_RSU"/>
    <property type="match status" value="1"/>
</dbReference>
<dbReference type="GO" id="GO:0005829">
    <property type="term" value="C:cytosol"/>
    <property type="evidence" value="ECO:0007669"/>
    <property type="project" value="UniProtKB-ARBA"/>
</dbReference>
<reference evidence="7" key="1">
    <citation type="journal article" date="2021" name="PeerJ">
        <title>Extensive microbial diversity within the chicken gut microbiome revealed by metagenomics and culture.</title>
        <authorList>
            <person name="Gilroy R."/>
            <person name="Ravi A."/>
            <person name="Getino M."/>
            <person name="Pursley I."/>
            <person name="Horton D.L."/>
            <person name="Alikhan N.F."/>
            <person name="Baker D."/>
            <person name="Gharbi K."/>
            <person name="Hall N."/>
            <person name="Watson M."/>
            <person name="Adriaenssens E.M."/>
            <person name="Foster-Nyarko E."/>
            <person name="Jarju S."/>
            <person name="Secka A."/>
            <person name="Antonio M."/>
            <person name="Oren A."/>
            <person name="Chaudhuri R.R."/>
            <person name="La Ragione R."/>
            <person name="Hildebrand F."/>
            <person name="Pallen M.J."/>
        </authorList>
    </citation>
    <scope>NUCLEOTIDE SEQUENCE</scope>
    <source>
        <strain evidence="7">B5-657</strain>
    </source>
</reference>
<keyword evidence="2 4" id="KW-0694">RNA-binding</keyword>
<dbReference type="PANTHER" id="PTHR47683">
    <property type="entry name" value="PSEUDOURIDINE SYNTHASE FAMILY PROTEIN-RELATED"/>
    <property type="match status" value="1"/>
</dbReference>
<dbReference type="GO" id="GO:0000455">
    <property type="term" value="P:enzyme-directed rRNA pseudouridine synthesis"/>
    <property type="evidence" value="ECO:0007669"/>
    <property type="project" value="UniProtKB-ARBA"/>
</dbReference>
<evidence type="ECO:0000256" key="4">
    <source>
        <dbReference type="PROSITE-ProRule" id="PRU00182"/>
    </source>
</evidence>
<dbReference type="CDD" id="cd02553">
    <property type="entry name" value="PseudoU_synth_RsuA"/>
    <property type="match status" value="1"/>
</dbReference>
<accession>A0A9E2K9L6</accession>
<dbReference type="PANTHER" id="PTHR47683:SF4">
    <property type="entry name" value="PSEUDOURIDINE SYNTHASE"/>
    <property type="match status" value="1"/>
</dbReference>
<evidence type="ECO:0000256" key="3">
    <source>
        <dbReference type="ARBA" id="ARBA00023235"/>
    </source>
</evidence>
<organism evidence="7 8">
    <name type="scientific">Candidatus Cellulosilyticum pullistercoris</name>
    <dbReference type="NCBI Taxonomy" id="2838521"/>
    <lineage>
        <taxon>Bacteria</taxon>
        <taxon>Bacillati</taxon>
        <taxon>Bacillota</taxon>
        <taxon>Clostridia</taxon>
        <taxon>Lachnospirales</taxon>
        <taxon>Cellulosilyticaceae</taxon>
        <taxon>Cellulosilyticum</taxon>
    </lineage>
</organism>
<dbReference type="InterPro" id="IPR018496">
    <property type="entry name" value="PsdUridine_synth_RsuA/RluB_CS"/>
</dbReference>
<dbReference type="GO" id="GO:0003723">
    <property type="term" value="F:RNA binding"/>
    <property type="evidence" value="ECO:0007669"/>
    <property type="project" value="UniProtKB-KW"/>
</dbReference>
<dbReference type="InterPro" id="IPR020094">
    <property type="entry name" value="TruA/RsuA/RluB/E/F_N"/>
</dbReference>
<evidence type="ECO:0000256" key="5">
    <source>
        <dbReference type="RuleBase" id="RU003887"/>
    </source>
</evidence>
<evidence type="ECO:0000256" key="1">
    <source>
        <dbReference type="ARBA" id="ARBA00008348"/>
    </source>
</evidence>
<dbReference type="InterPro" id="IPR006145">
    <property type="entry name" value="PsdUridine_synth_RsuA/RluA"/>
</dbReference>
<dbReference type="SMART" id="SM00363">
    <property type="entry name" value="S4"/>
    <property type="match status" value="1"/>
</dbReference>
<dbReference type="Gene3D" id="3.10.290.10">
    <property type="entry name" value="RNA-binding S4 domain"/>
    <property type="match status" value="1"/>
</dbReference>